<evidence type="ECO:0000313" key="1">
    <source>
        <dbReference type="EMBL" id="ACL93548.1"/>
    </source>
</evidence>
<dbReference type="EMBL" id="CP001340">
    <property type="protein sequence ID" value="ACL93548.1"/>
    <property type="molecule type" value="Genomic_DNA"/>
</dbReference>
<dbReference type="HOGENOM" id="CLU_2768247_0_0_5"/>
<dbReference type="GeneID" id="7332172"/>
<sequence length="69" mass="7548">MASFTLRPSDREEFDSLLGGIVQQFPDAQVEAAHNDTWNSYRVDVSCADPAAGPLIAWLLDSHASCPRT</sequence>
<proteinExistence type="predicted"/>
<dbReference type="AlphaFoldDB" id="A0A0H3C5W9"/>
<name>A0A0H3C5W9_CAUVN</name>
<dbReference type="SMR" id="A0A0H3C5W9"/>
<keyword evidence="2" id="KW-1185">Reference proteome</keyword>
<protein>
    <submittedName>
        <fullName evidence="1">Uncharacterized protein</fullName>
    </submittedName>
</protein>
<dbReference type="KEGG" id="ccs:CCNA_00081"/>
<dbReference type="RefSeq" id="YP_002515456.1">
    <property type="nucleotide sequence ID" value="NC_011916.1"/>
</dbReference>
<accession>A0A0H3C5W9</accession>
<reference evidence="1 2" key="1">
    <citation type="journal article" date="2010" name="J. Bacteriol.">
        <title>The genetic basis of laboratory adaptation in Caulobacter crescentus.</title>
        <authorList>
            <person name="Marks M.E."/>
            <person name="Castro-Rojas C.M."/>
            <person name="Teiling C."/>
            <person name="Du L."/>
            <person name="Kapatral V."/>
            <person name="Walunas T.L."/>
            <person name="Crosson S."/>
        </authorList>
    </citation>
    <scope>NUCLEOTIDE SEQUENCE [LARGE SCALE GENOMIC DNA]</scope>
    <source>
        <strain evidence="2">NA1000 / CB15N</strain>
    </source>
</reference>
<dbReference type="RefSeq" id="WP_010917972.1">
    <property type="nucleotide sequence ID" value="NC_011916.1"/>
</dbReference>
<gene>
    <name evidence="1" type="ordered locus">CCNA_00081</name>
</gene>
<dbReference type="PATRIC" id="fig|565050.3.peg.81"/>
<dbReference type="Proteomes" id="UP000001364">
    <property type="component" value="Chromosome"/>
</dbReference>
<dbReference type="OrthoDB" id="7190037at2"/>
<organism evidence="1 2">
    <name type="scientific">Caulobacter vibrioides (strain NA1000 / CB15N)</name>
    <name type="common">Caulobacter crescentus</name>
    <dbReference type="NCBI Taxonomy" id="565050"/>
    <lineage>
        <taxon>Bacteria</taxon>
        <taxon>Pseudomonadati</taxon>
        <taxon>Pseudomonadota</taxon>
        <taxon>Alphaproteobacteria</taxon>
        <taxon>Caulobacterales</taxon>
        <taxon>Caulobacteraceae</taxon>
        <taxon>Caulobacter</taxon>
    </lineage>
</organism>
<evidence type="ECO:0000313" key="2">
    <source>
        <dbReference type="Proteomes" id="UP000001364"/>
    </source>
</evidence>